<dbReference type="SUPFAM" id="SSF53720">
    <property type="entry name" value="ALDH-like"/>
    <property type="match status" value="1"/>
</dbReference>
<dbReference type="PROSITE" id="PS50004">
    <property type="entry name" value="C2"/>
    <property type="match status" value="2"/>
</dbReference>
<organism evidence="17 18">
    <name type="scientific">Spodoptera exigua</name>
    <name type="common">Beet armyworm</name>
    <name type="synonym">Noctua fulgens</name>
    <dbReference type="NCBI Taxonomy" id="7107"/>
    <lineage>
        <taxon>Eukaryota</taxon>
        <taxon>Metazoa</taxon>
        <taxon>Ecdysozoa</taxon>
        <taxon>Arthropoda</taxon>
        <taxon>Hexapoda</taxon>
        <taxon>Insecta</taxon>
        <taxon>Pterygota</taxon>
        <taxon>Neoptera</taxon>
        <taxon>Endopterygota</taxon>
        <taxon>Lepidoptera</taxon>
        <taxon>Glossata</taxon>
        <taxon>Ditrysia</taxon>
        <taxon>Noctuoidea</taxon>
        <taxon>Noctuidae</taxon>
        <taxon>Amphipyrinae</taxon>
        <taxon>Spodoptera</taxon>
    </lineage>
</organism>
<evidence type="ECO:0000256" key="1">
    <source>
        <dbReference type="ARBA" id="ARBA00004172"/>
    </source>
</evidence>
<keyword evidence="7" id="KW-0268">Exocytosis</keyword>
<accession>A0A835GQ16</accession>
<dbReference type="Gene3D" id="2.60.40.150">
    <property type="entry name" value="C2 domain"/>
    <property type="match status" value="2"/>
</dbReference>
<feature type="region of interest" description="Disordered" evidence="13">
    <location>
        <begin position="545"/>
        <end position="591"/>
    </location>
</feature>
<feature type="domain" description="MHD1" evidence="15">
    <location>
        <begin position="1133"/>
        <end position="1254"/>
    </location>
</feature>
<dbReference type="GO" id="GO:0005770">
    <property type="term" value="C:late endosome"/>
    <property type="evidence" value="ECO:0007669"/>
    <property type="project" value="UniProtKB-SubCell"/>
</dbReference>
<comment type="similarity">
    <text evidence="5">Belongs to the unc-13 family.</text>
</comment>
<evidence type="ECO:0000256" key="5">
    <source>
        <dbReference type="ARBA" id="ARBA00005823"/>
    </source>
</evidence>
<evidence type="ECO:0000259" key="16">
    <source>
        <dbReference type="PROSITE" id="PS51259"/>
    </source>
</evidence>
<dbReference type="Pfam" id="PF06292">
    <property type="entry name" value="MUN"/>
    <property type="match status" value="1"/>
</dbReference>
<evidence type="ECO:0000259" key="15">
    <source>
        <dbReference type="PROSITE" id="PS51258"/>
    </source>
</evidence>
<dbReference type="InterPro" id="IPR016161">
    <property type="entry name" value="Ald_DH/histidinol_DH"/>
</dbReference>
<evidence type="ECO:0000256" key="10">
    <source>
        <dbReference type="ARBA" id="ARBA00023002"/>
    </source>
</evidence>
<feature type="active site" evidence="11">
    <location>
        <position position="295"/>
    </location>
</feature>
<feature type="domain" description="MHD2" evidence="16">
    <location>
        <begin position="1369"/>
        <end position="1500"/>
    </location>
</feature>
<proteinExistence type="inferred from homology"/>
<dbReference type="PROSITE" id="PS51259">
    <property type="entry name" value="MHD2"/>
    <property type="match status" value="1"/>
</dbReference>
<dbReference type="GO" id="GO:0006887">
    <property type="term" value="P:exocytosis"/>
    <property type="evidence" value="ECO:0007669"/>
    <property type="project" value="UniProtKB-KW"/>
</dbReference>
<dbReference type="InterPro" id="IPR014770">
    <property type="entry name" value="Munc13_1"/>
</dbReference>
<feature type="domain" description="C2" evidence="14">
    <location>
        <begin position="648"/>
        <end position="774"/>
    </location>
</feature>
<comment type="subcellular location">
    <subcellularLocation>
        <location evidence="2">Cytoplasm</location>
    </subcellularLocation>
    <subcellularLocation>
        <location evidence="3">Late endosome</location>
    </subcellularLocation>
    <subcellularLocation>
        <location evidence="1">Recycling endosome</location>
    </subcellularLocation>
</comment>
<evidence type="ECO:0000259" key="14">
    <source>
        <dbReference type="PROSITE" id="PS50004"/>
    </source>
</evidence>
<evidence type="ECO:0000256" key="11">
    <source>
        <dbReference type="PROSITE-ProRule" id="PRU10007"/>
    </source>
</evidence>
<dbReference type="GO" id="GO:0016620">
    <property type="term" value="F:oxidoreductase activity, acting on the aldehyde or oxo group of donors, NAD or NADP as acceptor"/>
    <property type="evidence" value="ECO:0007669"/>
    <property type="project" value="InterPro"/>
</dbReference>
<feature type="compositionally biased region" description="Basic and acidic residues" evidence="13">
    <location>
        <begin position="560"/>
        <end position="576"/>
    </location>
</feature>
<dbReference type="SUPFAM" id="SSF49562">
    <property type="entry name" value="C2 domain (Calcium/lipid-binding domain, CaLB)"/>
    <property type="match status" value="2"/>
</dbReference>
<evidence type="ECO:0000256" key="2">
    <source>
        <dbReference type="ARBA" id="ARBA00004496"/>
    </source>
</evidence>
<sequence length="1690" mass="189771">MDEESMWKGFYDKLQQQKSVEEQVHDYNFRRSLIAYRPLHRNMHLLKSKAYVEGKWVTAASGEEFSVQNPADDSVIASVPDMTAPDAKKALDAASDAFQTWKSYTAKERSKIIRKWYEVVEAHTDDLAAIVTAESGKPLSEAKGEIAYGNSFLEWFADCARHINGEILTSPWPNKRILATRQPLGVVSVITPWNFPFAMITRKVGALMAAGCTCVIKPAEDTPLSALAAVELAERAGVPKGVINVVTCSRKNAADVGKQMCEDSRVRCISFTGSTHVGKLLYGLAAKGIKRVALELGGNAPFIVFPSADIKRALDQAMLAKFRNNGQACVGANRFLIHEDVYDKFVEGFKERIQTHCILGPGTKEGVTCGPLVNAEQVNKVAGFVADATQKGARVLTGGKIAADLGSKYFESTLLDNVTPDMKVYNEEVFGPIATIVKIKSEKEAVEIANNTNSGLAAYVFTKDLGQAFKMSRDLEFGMVAINDGLLSTAEAPFGGIKESGIGREGSMHGAEEYTEIKIQEVDDSFFEKFGSILKQASQKAALEESTPLAPLKEVEEQDGEQKVEQDSKSILRDSDSGNETLLDTDSEPEEHDKIDRYVEAVGWNVDELYLEVLYEILHNVGGCDVGCEVGQLAMLSYIQEAFKIANDKHTELLTQAEAKEPPELMLNVEVVEAKDLVPKDPNGLSDPFVTIYLMSNPSHRYNTSVKSGTLNPSWEEHFSLPMPGSVQEDSLVLEVWDFDPAETVKEKMTKIFEVKGVKGLRKLMKEIAITASTGKHDNELIGTSNIPLKTIPAGGMNMWYSLSKKSKLRRQGVVKVRLNFSSEKNSQVAAQEHRHLLRIILLHELENSKVAPYWWCGNYSAAAEAILTQHVAQSGLSATDNCLAQWAVYCAVTTDHPLSFALFNTLLDKLTKPLQSGLINEEDVKLFWDGARKLLPTCYSHIRKLRKKTAGDKTVMKTLREVLKILFKLSVLDAPESLDLFPVNLYGWLRDDKEKLTIHMVLEQAVIQGASDWFVHILDNNECKDNTEDTRLQHLIRVIQLVRSDLQRAVEYYDRVFVEVMGFPYSKALYGLYESKLASLVESEVVDVCKSLKRLRYSEGSTTTLAGGINGETGLGASSVGSEPLTMGTTLFELYLTLQRFLTLGQGLNETDWQSYAISKFHAWFFGGVAQWLDIAAYKALTRIEKAVDLDTLAPVDTNVKYSSSGVDTLAIFYQIKIFWQQLAWPDVEGCYTFVAKIIDDICRCCVFYSDKMASRVDNVGLVSNVYEERFEVTTDWCVAINNIDYVRQSLTPFVQELGMEEIIQKMCEARSPVEAQRCKETLQNVIANAIDTVRNKIVDLLEIMVRKMMPSITRFLMEGAELLHQDCSSMDRVMRYLEANLDTLYQHLNNENFSRTLEIVWEQLGEVLYELIQANLEHRRAKITRYIDPRRLSKSAAASLDAKRRPPSFFSNLHECVKIMIRSFRQDNKDTYSSETLKRVEYLLKLHGMETRELIHQFHLERWQEQQTIQEPKMGMLTVRAQFIDDNLKIEIMNARNLTPADSNGLCDSYVRVALLPEDSFANVQKPKTQTHNKNLFPLYDEIFQIPLTPEQRRLTDGLIHLVVKDKDMFSVSNTFVGEAYLHFSEVPDTPAPISSLPQQLLPLSRPTSIDGEAIKALETRQGDRQARDFIKKQRAKFPSTKQFFSLG</sequence>
<evidence type="ECO:0000313" key="18">
    <source>
        <dbReference type="Proteomes" id="UP000648187"/>
    </source>
</evidence>
<comment type="similarity">
    <text evidence="6 12">Belongs to the aldehyde dehydrogenase family.</text>
</comment>
<evidence type="ECO:0000256" key="4">
    <source>
        <dbReference type="ARBA" id="ARBA00005176"/>
    </source>
</evidence>
<evidence type="ECO:0000313" key="17">
    <source>
        <dbReference type="EMBL" id="KAF9423573.1"/>
    </source>
</evidence>
<dbReference type="PROSITE" id="PS00070">
    <property type="entry name" value="ALDEHYDE_DEHYDR_CYS"/>
    <property type="match status" value="1"/>
</dbReference>
<dbReference type="CDD" id="cd04009">
    <property type="entry name" value="C2B_Munc13-like"/>
    <property type="match status" value="1"/>
</dbReference>
<evidence type="ECO:0000256" key="13">
    <source>
        <dbReference type="SAM" id="MobiDB-lite"/>
    </source>
</evidence>
<evidence type="ECO:0000256" key="6">
    <source>
        <dbReference type="ARBA" id="ARBA00009986"/>
    </source>
</evidence>
<dbReference type="Gene3D" id="1.10.357.50">
    <property type="match status" value="1"/>
</dbReference>
<dbReference type="PROSITE" id="PS00687">
    <property type="entry name" value="ALDEHYDE_DEHYDR_GLU"/>
    <property type="match status" value="1"/>
</dbReference>
<dbReference type="GO" id="GO:0099503">
    <property type="term" value="C:secretory vesicle"/>
    <property type="evidence" value="ECO:0007669"/>
    <property type="project" value="TreeGrafter"/>
</dbReference>
<evidence type="ECO:0000256" key="9">
    <source>
        <dbReference type="ARBA" id="ARBA00022753"/>
    </source>
</evidence>
<dbReference type="FunFam" id="3.40.309.10:FF:000004">
    <property type="entry name" value="Succinate-semialdehyde dehydrogenase I"/>
    <property type="match status" value="1"/>
</dbReference>
<dbReference type="InterPro" id="IPR016163">
    <property type="entry name" value="Ald_DH_C"/>
</dbReference>
<dbReference type="InterPro" id="IPR016162">
    <property type="entry name" value="Ald_DH_N"/>
</dbReference>
<dbReference type="InterPro" id="IPR016160">
    <property type="entry name" value="Ald_DH_CS_CYS"/>
</dbReference>
<dbReference type="InterPro" id="IPR000008">
    <property type="entry name" value="C2_dom"/>
</dbReference>
<reference evidence="17" key="1">
    <citation type="submission" date="2020-08" db="EMBL/GenBank/DDBJ databases">
        <title>Spodoptera exigua strain:BAW_Kor-Di-RS1 Genome sequencing and assembly.</title>
        <authorList>
            <person name="Kim J."/>
            <person name="Nam H.Y."/>
            <person name="Kwon M."/>
            <person name="Choi J.H."/>
            <person name="Cho S.R."/>
            <person name="Kim G.-H."/>
        </authorList>
    </citation>
    <scope>NUCLEOTIDE SEQUENCE</scope>
    <source>
        <strain evidence="17">BAW_Kor-Di-RS1</strain>
        <tissue evidence="17">Whole-body</tissue>
    </source>
</reference>
<dbReference type="Pfam" id="PF00171">
    <property type="entry name" value="Aldedh"/>
    <property type="match status" value="1"/>
</dbReference>
<protein>
    <submittedName>
        <fullName evidence="17">Uncharacterized protein</fullName>
    </submittedName>
</protein>
<dbReference type="Gene3D" id="3.40.309.10">
    <property type="entry name" value="Aldehyde Dehydrogenase, Chain A, domain 2"/>
    <property type="match status" value="1"/>
</dbReference>
<dbReference type="InterPro" id="IPR052095">
    <property type="entry name" value="UNC-13_domain"/>
</dbReference>
<keyword evidence="18" id="KW-1185">Reference proteome</keyword>
<dbReference type="Pfam" id="PF00168">
    <property type="entry name" value="C2"/>
    <property type="match status" value="2"/>
</dbReference>
<evidence type="ECO:0000256" key="12">
    <source>
        <dbReference type="RuleBase" id="RU003345"/>
    </source>
</evidence>
<dbReference type="GO" id="GO:0055037">
    <property type="term" value="C:recycling endosome"/>
    <property type="evidence" value="ECO:0007669"/>
    <property type="project" value="UniProtKB-SubCell"/>
</dbReference>
<dbReference type="PRINTS" id="PR00360">
    <property type="entry name" value="C2DOMAIN"/>
</dbReference>
<keyword evidence="8" id="KW-0963">Cytoplasm</keyword>
<evidence type="ECO:0000256" key="8">
    <source>
        <dbReference type="ARBA" id="ARBA00022490"/>
    </source>
</evidence>
<evidence type="ECO:0000256" key="3">
    <source>
        <dbReference type="ARBA" id="ARBA00004603"/>
    </source>
</evidence>
<comment type="caution">
    <text evidence="17">The sequence shown here is derived from an EMBL/GenBank/DDBJ whole genome shotgun (WGS) entry which is preliminary data.</text>
</comment>
<dbReference type="FunFam" id="3.40.605.10:FF:000005">
    <property type="entry name" value="Succinate-semialdehyde dehydrogenase I"/>
    <property type="match status" value="1"/>
</dbReference>
<feature type="domain" description="C2" evidence="14">
    <location>
        <begin position="1510"/>
        <end position="1640"/>
    </location>
</feature>
<dbReference type="EMBL" id="JACKWZ010000008">
    <property type="protein sequence ID" value="KAF9423573.1"/>
    <property type="molecule type" value="Genomic_DNA"/>
</dbReference>
<comment type="pathway">
    <text evidence="4">Amino-acid degradation; 4-aminobutanoate degradation.</text>
</comment>
<dbReference type="PANTHER" id="PTHR45999:SF2">
    <property type="entry name" value="PROTEIN UNC-13 HOMOLOG 4B"/>
    <property type="match status" value="1"/>
</dbReference>
<dbReference type="InterPro" id="IPR014772">
    <property type="entry name" value="Munc13_dom-2"/>
</dbReference>
<dbReference type="InterPro" id="IPR035892">
    <property type="entry name" value="C2_domain_sf"/>
</dbReference>
<dbReference type="PANTHER" id="PTHR45999">
    <property type="entry name" value="UNC-13-4A, ISOFORM B"/>
    <property type="match status" value="1"/>
</dbReference>
<dbReference type="Proteomes" id="UP000648187">
    <property type="component" value="Unassembled WGS sequence"/>
</dbReference>
<dbReference type="Gene3D" id="3.40.605.10">
    <property type="entry name" value="Aldehyde Dehydrogenase, Chain A, domain 1"/>
    <property type="match status" value="1"/>
</dbReference>
<dbReference type="InterPro" id="IPR010439">
    <property type="entry name" value="MUN_dom"/>
</dbReference>
<name>A0A835GQ16_SPOEX</name>
<dbReference type="InterPro" id="IPR015590">
    <property type="entry name" value="Aldehyde_DH_dom"/>
</dbReference>
<dbReference type="PROSITE" id="PS51258">
    <property type="entry name" value="MHD1"/>
    <property type="match status" value="1"/>
</dbReference>
<gene>
    <name evidence="17" type="ORF">HW555_001128</name>
</gene>
<keyword evidence="9" id="KW-0967">Endosome</keyword>
<dbReference type="InterPro" id="IPR029510">
    <property type="entry name" value="Ald_DH_CS_GLU"/>
</dbReference>
<evidence type="ECO:0000256" key="7">
    <source>
        <dbReference type="ARBA" id="ARBA00022483"/>
    </source>
</evidence>
<dbReference type="CDD" id="cd07103">
    <property type="entry name" value="ALDH_F5_SSADH_GabD"/>
    <property type="match status" value="1"/>
</dbReference>
<dbReference type="SMART" id="SM00239">
    <property type="entry name" value="C2"/>
    <property type="match status" value="2"/>
</dbReference>
<keyword evidence="10 12" id="KW-0560">Oxidoreductase</keyword>